<evidence type="ECO:0000313" key="2">
    <source>
        <dbReference type="EMBL" id="SOD55638.1"/>
    </source>
</evidence>
<organism evidence="2 3">
    <name type="scientific">Pseudoxanthomonas wuyuanensis</name>
    <dbReference type="NCBI Taxonomy" id="1073196"/>
    <lineage>
        <taxon>Bacteria</taxon>
        <taxon>Pseudomonadati</taxon>
        <taxon>Pseudomonadota</taxon>
        <taxon>Gammaproteobacteria</taxon>
        <taxon>Lysobacterales</taxon>
        <taxon>Lysobacteraceae</taxon>
        <taxon>Pseudoxanthomonas</taxon>
    </lineage>
</organism>
<dbReference type="EMBL" id="OCND01000007">
    <property type="protein sequence ID" value="SOD55638.1"/>
    <property type="molecule type" value="Genomic_DNA"/>
</dbReference>
<accession>A0A286DAG9</accession>
<dbReference type="AlphaFoldDB" id="A0A286DAG9"/>
<protein>
    <submittedName>
        <fullName evidence="2">Uncharacterized protein</fullName>
    </submittedName>
</protein>
<feature type="signal peptide" evidence="1">
    <location>
        <begin position="1"/>
        <end position="22"/>
    </location>
</feature>
<reference evidence="2 3" key="1">
    <citation type="submission" date="2017-09" db="EMBL/GenBank/DDBJ databases">
        <authorList>
            <person name="Ehlers B."/>
            <person name="Leendertz F.H."/>
        </authorList>
    </citation>
    <scope>NUCLEOTIDE SEQUENCE [LARGE SCALE GENOMIC DNA]</scope>
    <source>
        <strain evidence="2 3">CGMCC 1.10978</strain>
    </source>
</reference>
<name>A0A286DAG9_9GAMM</name>
<feature type="chain" id="PRO_5012470821" evidence="1">
    <location>
        <begin position="23"/>
        <end position="410"/>
    </location>
</feature>
<gene>
    <name evidence="2" type="ORF">SAMN06296416_107225</name>
</gene>
<dbReference type="Proteomes" id="UP000219374">
    <property type="component" value="Unassembled WGS sequence"/>
</dbReference>
<keyword evidence="3" id="KW-1185">Reference proteome</keyword>
<dbReference type="OrthoDB" id="6050201at2"/>
<proteinExistence type="predicted"/>
<evidence type="ECO:0000256" key="1">
    <source>
        <dbReference type="SAM" id="SignalP"/>
    </source>
</evidence>
<dbReference type="RefSeq" id="WP_097122790.1">
    <property type="nucleotide sequence ID" value="NZ_OCND01000007.1"/>
</dbReference>
<sequence>MKLRRYAWGLCASLAIASAAQAAASPACVESVLRRLGWRIETAALPAVRIDAGTPCARADLAQAQSADDLWLRLPATIEAGDREAALQAALQHPATLCAYLFVLGDATRRATAALAANEGYRFNALQLGWIGFGPRGAMAQGWRPFRSFGRGYAPAAGNTRALDAFYRGRVRSECGVGRQVAQLATQRELYGDAGFDAEFSAGELSIGTFLSLHGTDSILLGRGAGQLLADGNAVRAARLGRHGLVGLPGAIVHAYDRILLDDVHNQAENFVVAEVSADAAEALRRAGGLAHYDRVNLQVWQLARQLRQRGPRDFQQLLYHRDAAQRARLDLRDRAIVVRIDALLADPFYRGFRIYVHRQGVQPIAYHLVRLLDRNPRTPYTVELTLHNLHTTLYRRWIDHQLRACAAGR</sequence>
<keyword evidence="1" id="KW-0732">Signal</keyword>
<evidence type="ECO:0000313" key="3">
    <source>
        <dbReference type="Proteomes" id="UP000219374"/>
    </source>
</evidence>